<evidence type="ECO:0000313" key="2">
    <source>
        <dbReference type="Proteomes" id="UP000637074"/>
    </source>
</evidence>
<protein>
    <submittedName>
        <fullName evidence="1">Uncharacterized protein</fullName>
    </submittedName>
</protein>
<dbReference type="Proteomes" id="UP000637074">
    <property type="component" value="Unassembled WGS sequence"/>
</dbReference>
<gene>
    <name evidence="1" type="ORF">AM1BK_32980</name>
</gene>
<name>A0ABQ3N491_9BACI</name>
<keyword evidence="2" id="KW-1185">Reference proteome</keyword>
<proteinExistence type="predicted"/>
<dbReference type="RefSeq" id="WP_191274659.1">
    <property type="nucleotide sequence ID" value="NZ_BNDS01000015.1"/>
</dbReference>
<dbReference type="InterPro" id="IPR058120">
    <property type="entry name" value="MADS7"/>
</dbReference>
<organism evidence="1 2">
    <name type="scientific">Neobacillus kokaensis</name>
    <dbReference type="NCBI Taxonomy" id="2759023"/>
    <lineage>
        <taxon>Bacteria</taxon>
        <taxon>Bacillati</taxon>
        <taxon>Bacillota</taxon>
        <taxon>Bacilli</taxon>
        <taxon>Bacillales</taxon>
        <taxon>Bacillaceae</taxon>
        <taxon>Neobacillus</taxon>
    </lineage>
</organism>
<reference evidence="1 2" key="1">
    <citation type="journal article" date="2022" name="Int. J. Syst. Evol. Microbiol.">
        <title>Neobacillus kokaensis sp. nov., isolated from soil.</title>
        <authorList>
            <person name="Yuki K."/>
            <person name="Matsubara H."/>
            <person name="Yamaguchi S."/>
        </authorList>
    </citation>
    <scope>NUCLEOTIDE SEQUENCE [LARGE SCALE GENOMIC DNA]</scope>
    <source>
        <strain evidence="1 2">LOB 377</strain>
    </source>
</reference>
<accession>A0ABQ3N491</accession>
<dbReference type="EMBL" id="BNDS01000015">
    <property type="protein sequence ID" value="GHH99755.1"/>
    <property type="molecule type" value="Genomic_DNA"/>
</dbReference>
<comment type="caution">
    <text evidence="1">The sequence shown here is derived from an EMBL/GenBank/DDBJ whole genome shotgun (WGS) entry which is preliminary data.</text>
</comment>
<sequence>MIDRLPRPNGFDSPRMWVDEAIWGHRLYDEQTPWLCLMEFLNVLQSEYNEGRAFQEDNYNTLKYIAYSRMYLRNILFNNPQMQIIEKEYENDNNAQWKKWIEEMNDKKGGLGSADFSYLKDSFPNFQDFVDIIKFLQTTTIEGENNKRWSSQFIFPYGPDCLYEDVRVTGSSTSNDRRFFGRTGELLYLMLSRSSNKNEILRHLGEKILDGKSPLNRLVAKLQPSVERFGGQPRDGGYLPIASLSEYDLLSEDWLNLFKCNMPNYDVFPHLVNITGLHLLIYFLNRSKEVLVNNKKTSFVLEIIAPQKTIIRDLAANSYSENNNLSKQAIEEYIFGIKNTDAWKQVELSDEPFEAAKGLIENVFYWKDVESSSATTPEGLLEELSKKVAIRHKQHVQNFHRVWGKEIGLVSKRSSRRLRYAPTDTLLKALVLSNVSSKMEFQEFLDCLFQKYGFVIGDRQAKSLWEEGDADQEAFSENAIRLEQRLSSMGLLKRLSDACAYVENPYVRGVN</sequence>
<dbReference type="Pfam" id="PF26611">
    <property type="entry name" value="MAD7"/>
    <property type="match status" value="1"/>
</dbReference>
<evidence type="ECO:0000313" key="1">
    <source>
        <dbReference type="EMBL" id="GHH99755.1"/>
    </source>
</evidence>